<reference evidence="4 5" key="1">
    <citation type="submission" date="2020-10" db="EMBL/GenBank/DDBJ databases">
        <title>Sequencing the genomes of 1000 actinobacteria strains.</title>
        <authorList>
            <person name="Klenk H.-P."/>
        </authorList>
    </citation>
    <scope>NUCLEOTIDE SEQUENCE [LARGE SCALE GENOMIC DNA]</scope>
    <source>
        <strain evidence="4 5">DSM 46744</strain>
    </source>
</reference>
<dbReference type="InterPro" id="IPR042150">
    <property type="entry name" value="MmRce1-like"/>
</dbReference>
<keyword evidence="4" id="KW-0378">Hydrolase</keyword>
<feature type="transmembrane region" description="Helical" evidence="2">
    <location>
        <begin position="81"/>
        <end position="103"/>
    </location>
</feature>
<evidence type="ECO:0000259" key="3">
    <source>
        <dbReference type="Pfam" id="PF02517"/>
    </source>
</evidence>
<name>A0ABR9JPC5_9ACTN</name>
<comment type="caution">
    <text evidence="4">The sequence shown here is derived from an EMBL/GenBank/DDBJ whole genome shotgun (WGS) entry which is preliminary data.</text>
</comment>
<protein>
    <submittedName>
        <fullName evidence="4">Membrane protease YdiL (CAAX protease family)</fullName>
    </submittedName>
</protein>
<keyword evidence="2" id="KW-1133">Transmembrane helix</keyword>
<keyword evidence="5" id="KW-1185">Reference proteome</keyword>
<feature type="compositionally biased region" description="Low complexity" evidence="1">
    <location>
        <begin position="272"/>
        <end position="288"/>
    </location>
</feature>
<dbReference type="Proteomes" id="UP000627838">
    <property type="component" value="Unassembled WGS sequence"/>
</dbReference>
<keyword evidence="2" id="KW-0472">Membrane</keyword>
<dbReference type="InterPro" id="IPR003675">
    <property type="entry name" value="Rce1/LyrA-like_dom"/>
</dbReference>
<feature type="domain" description="CAAX prenyl protease 2/Lysostaphin resistance protein A-like" evidence="3">
    <location>
        <begin position="128"/>
        <end position="232"/>
    </location>
</feature>
<evidence type="ECO:0000313" key="4">
    <source>
        <dbReference type="EMBL" id="MBE1531960.1"/>
    </source>
</evidence>
<dbReference type="GO" id="GO:0008233">
    <property type="term" value="F:peptidase activity"/>
    <property type="evidence" value="ECO:0007669"/>
    <property type="project" value="UniProtKB-KW"/>
</dbReference>
<dbReference type="Pfam" id="PF02517">
    <property type="entry name" value="Rce1-like"/>
    <property type="match status" value="1"/>
</dbReference>
<sequence>MSSSHARPAGYRNDLTLFTAIAFGMSWAAWAVAIALGEAGAATAFHALGAFGPLVGALVIRIRRRRRGEAAPARTVRFRKAALAWTPVLLVVGSATVLAGAFLAHQGGGPALGLDAGKDMIEANPGGPVSFFATMLLVGPLSEEPGWRGTAYPRLRATMNRYTVGLVLGVVWAVWHLPLFFIDGTVQNELGLATPSGALLTASAVPMAMLVCHAYERAGVLAAIATHFAVNTTMVMLGVEEPVTLAMIMGVQAIVAVGLLATVRPAAERPADGPAAPAAPVPDGARAR</sequence>
<evidence type="ECO:0000313" key="5">
    <source>
        <dbReference type="Proteomes" id="UP000627838"/>
    </source>
</evidence>
<evidence type="ECO:0000256" key="1">
    <source>
        <dbReference type="SAM" id="MobiDB-lite"/>
    </source>
</evidence>
<feature type="transmembrane region" description="Helical" evidence="2">
    <location>
        <begin position="41"/>
        <end position="60"/>
    </location>
</feature>
<feature type="transmembrane region" description="Helical" evidence="2">
    <location>
        <begin position="245"/>
        <end position="263"/>
    </location>
</feature>
<proteinExistence type="predicted"/>
<organism evidence="4 5">
    <name type="scientific">Actinomadura algeriensis</name>
    <dbReference type="NCBI Taxonomy" id="1679523"/>
    <lineage>
        <taxon>Bacteria</taxon>
        <taxon>Bacillati</taxon>
        <taxon>Actinomycetota</taxon>
        <taxon>Actinomycetes</taxon>
        <taxon>Streptosporangiales</taxon>
        <taxon>Thermomonosporaceae</taxon>
        <taxon>Actinomadura</taxon>
    </lineage>
</organism>
<dbReference type="PANTHER" id="PTHR35797">
    <property type="entry name" value="PROTEASE-RELATED"/>
    <property type="match status" value="1"/>
</dbReference>
<keyword evidence="2" id="KW-0812">Transmembrane</keyword>
<dbReference type="EMBL" id="JADBDZ010000001">
    <property type="protein sequence ID" value="MBE1531960.1"/>
    <property type="molecule type" value="Genomic_DNA"/>
</dbReference>
<feature type="transmembrane region" description="Helical" evidence="2">
    <location>
        <begin position="193"/>
        <end position="212"/>
    </location>
</feature>
<feature type="transmembrane region" description="Helical" evidence="2">
    <location>
        <begin position="162"/>
        <end position="181"/>
    </location>
</feature>
<feature type="transmembrane region" description="Helical" evidence="2">
    <location>
        <begin position="123"/>
        <end position="141"/>
    </location>
</feature>
<feature type="region of interest" description="Disordered" evidence="1">
    <location>
        <begin position="269"/>
        <end position="288"/>
    </location>
</feature>
<gene>
    <name evidence="4" type="ORF">H4W34_001793</name>
</gene>
<dbReference type="PANTHER" id="PTHR35797:SF1">
    <property type="entry name" value="PROTEASE"/>
    <property type="match status" value="1"/>
</dbReference>
<accession>A0ABR9JPC5</accession>
<feature type="transmembrane region" description="Helical" evidence="2">
    <location>
        <begin position="219"/>
        <end position="239"/>
    </location>
</feature>
<evidence type="ECO:0000256" key="2">
    <source>
        <dbReference type="SAM" id="Phobius"/>
    </source>
</evidence>
<keyword evidence="4" id="KW-0645">Protease</keyword>
<dbReference type="RefSeq" id="WP_192758733.1">
    <property type="nucleotide sequence ID" value="NZ_JADBDZ010000001.1"/>
</dbReference>
<dbReference type="GO" id="GO:0006508">
    <property type="term" value="P:proteolysis"/>
    <property type="evidence" value="ECO:0007669"/>
    <property type="project" value="UniProtKB-KW"/>
</dbReference>